<organism evidence="1 2">
    <name type="scientific">Rhabditophanes sp. KR3021</name>
    <dbReference type="NCBI Taxonomy" id="114890"/>
    <lineage>
        <taxon>Eukaryota</taxon>
        <taxon>Metazoa</taxon>
        <taxon>Ecdysozoa</taxon>
        <taxon>Nematoda</taxon>
        <taxon>Chromadorea</taxon>
        <taxon>Rhabditida</taxon>
        <taxon>Tylenchina</taxon>
        <taxon>Panagrolaimomorpha</taxon>
        <taxon>Strongyloidoidea</taxon>
        <taxon>Alloionematidae</taxon>
        <taxon>Rhabditophanes</taxon>
    </lineage>
</organism>
<evidence type="ECO:0000313" key="2">
    <source>
        <dbReference type="WBParaSite" id="RSKR_0001144450.1"/>
    </source>
</evidence>
<sequence>MANTTEIYSCDPKHDLSMIDLCQYIRRNNDVCEGGYLVFAFSLLCLVYFIIILLTSADDYFSVNVSNIVVHFEIYFILNSIKQPFLRSPDFFNSLASVLSSKHPKAGLAIGELLGGITFVSLIVAGSVAMVQPFKIMRRPFIRDIIFFGVTFAILLVAFLTGNTVRIWLPLSFLVLYILYAVTFLGGPYLRRRFEIAKAEVEDQISRRPTSVDIRVTVVSEPETRPTSRQSSYYNHHDSMKTPEVLTRNNSVSSFKQKAINFIDHHHLFVSEDEAPEEKIYISKTRKSIFVTDARSRATSSVTGNHIKMWIDVNPWDGDEFKESNIMEKVFFIIKQPIFLAFNITNPGSNEYNKCLTAIQVLICPLIFLTCFQISLIVPSYGGPGIWAYVLVISIIASVVIFYFTDESKEPHYYKILNTFAGFAMSISFIYAVATEIVGIAGLLGLISGMSHEIIGLTVLAWSNSVGDLFSDTAIAKKYPRIGFTSATGGVLFNILFGFGLPFLIAVIQGKEITLQFTTVTKVLLAFVSLSFFYSFCVLVLIRKFKVDKFYAVGLFVIYGAFIVSAILAETGVLKF</sequence>
<protein>
    <submittedName>
        <fullName evidence="2">Na_Ca_ex domain-containing protein</fullName>
    </submittedName>
</protein>
<reference evidence="2" key="1">
    <citation type="submission" date="2016-11" db="UniProtKB">
        <authorList>
            <consortium name="WormBaseParasite"/>
        </authorList>
    </citation>
    <scope>IDENTIFICATION</scope>
    <source>
        <strain evidence="2">KR3021</strain>
    </source>
</reference>
<evidence type="ECO:0000313" key="1">
    <source>
        <dbReference type="Proteomes" id="UP000095286"/>
    </source>
</evidence>
<dbReference type="Proteomes" id="UP000095286">
    <property type="component" value="Unplaced"/>
</dbReference>
<accession>A0AC35UH19</accession>
<dbReference type="WBParaSite" id="RSKR_0001144450.1">
    <property type="protein sequence ID" value="RSKR_0001144450.1"/>
    <property type="gene ID" value="RSKR_0001144450"/>
</dbReference>
<name>A0AC35UH19_9BILA</name>
<proteinExistence type="predicted"/>